<organism evidence="3 4">
    <name type="scientific">Fusarium longipes</name>
    <dbReference type="NCBI Taxonomy" id="694270"/>
    <lineage>
        <taxon>Eukaryota</taxon>
        <taxon>Fungi</taxon>
        <taxon>Dikarya</taxon>
        <taxon>Ascomycota</taxon>
        <taxon>Pezizomycotina</taxon>
        <taxon>Sordariomycetes</taxon>
        <taxon>Hypocreomycetidae</taxon>
        <taxon>Hypocreales</taxon>
        <taxon>Nectriaceae</taxon>
        <taxon>Fusarium</taxon>
    </lineage>
</organism>
<comment type="caution">
    <text evidence="3">The sequence shown here is derived from an EMBL/GenBank/DDBJ whole genome shotgun (WGS) entry which is preliminary data.</text>
</comment>
<dbReference type="InterPro" id="IPR040198">
    <property type="entry name" value="Fido_containing"/>
</dbReference>
<dbReference type="Proteomes" id="UP000266234">
    <property type="component" value="Unassembled WGS sequence"/>
</dbReference>
<dbReference type="EMBL" id="PXOG01000002">
    <property type="protein sequence ID" value="RGP81790.1"/>
    <property type="molecule type" value="Genomic_DNA"/>
</dbReference>
<protein>
    <recommendedName>
        <fullName evidence="2">Fido domain-containing protein</fullName>
    </recommendedName>
</protein>
<evidence type="ECO:0000313" key="3">
    <source>
        <dbReference type="EMBL" id="RGP81790.1"/>
    </source>
</evidence>
<feature type="active site" evidence="1">
    <location>
        <position position="208"/>
    </location>
</feature>
<feature type="domain" description="Fido" evidence="2">
    <location>
        <begin position="119"/>
        <end position="268"/>
    </location>
</feature>
<dbReference type="InterPro" id="IPR003812">
    <property type="entry name" value="Fido"/>
</dbReference>
<dbReference type="OrthoDB" id="439046at2759"/>
<evidence type="ECO:0000313" key="4">
    <source>
        <dbReference type="Proteomes" id="UP000266234"/>
    </source>
</evidence>
<dbReference type="PANTHER" id="PTHR13504:SF38">
    <property type="entry name" value="FIDO DOMAIN-CONTAINING PROTEIN"/>
    <property type="match status" value="1"/>
</dbReference>
<proteinExistence type="predicted"/>
<dbReference type="Gene3D" id="1.10.3290.10">
    <property type="entry name" value="Fido-like domain"/>
    <property type="match status" value="1"/>
</dbReference>
<evidence type="ECO:0000256" key="1">
    <source>
        <dbReference type="PIRSR" id="PIRSR640198-1"/>
    </source>
</evidence>
<accession>A0A395TAN0</accession>
<evidence type="ECO:0000259" key="2">
    <source>
        <dbReference type="PROSITE" id="PS51459"/>
    </source>
</evidence>
<dbReference type="PROSITE" id="PS51459">
    <property type="entry name" value="FIDO"/>
    <property type="match status" value="1"/>
</dbReference>
<dbReference type="InterPro" id="IPR036597">
    <property type="entry name" value="Fido-like_dom_sf"/>
</dbReference>
<dbReference type="AlphaFoldDB" id="A0A395TAN0"/>
<sequence length="315" mass="36232">MATTLPIVMDVDSYDNQVLQDLYDMFQTFASLLYERTIEGYSINFYFREKIYQLVSSSNMIDDVGEKDRAVTLDICHQIFEGFQVRELQYASDKSFLEVVHHVKAATYILSEIARGKDLSEDMILKTHRLLTWGIDTESTAWEDCSGKYRKCPVRSGFHQFMHEKKVPSAMRQMIGDYKADVTKAIENGGIDPMALAAKYCHIFVNIHPFASGNGRMSRLILNAILFKFTCCIVALGQDDIDRDIYEHIVEDARCREELRDILDLEDVPEEFQPRNWRSLANFTLKHALESMQEMHQLGQAFEDDSGMLYGLGLS</sequence>
<gene>
    <name evidence="3" type="ORF">FLONG3_94</name>
</gene>
<reference evidence="3 4" key="1">
    <citation type="journal article" date="2018" name="PLoS Pathog.">
        <title>Evolution of structural diversity of trichothecenes, a family of toxins produced by plant pathogenic and entomopathogenic fungi.</title>
        <authorList>
            <person name="Proctor R.H."/>
            <person name="McCormick S.P."/>
            <person name="Kim H.S."/>
            <person name="Cardoza R.E."/>
            <person name="Stanley A.M."/>
            <person name="Lindo L."/>
            <person name="Kelly A."/>
            <person name="Brown D.W."/>
            <person name="Lee T."/>
            <person name="Vaughan M.M."/>
            <person name="Alexander N.J."/>
            <person name="Busman M."/>
            <person name="Gutierrez S."/>
        </authorList>
    </citation>
    <scope>NUCLEOTIDE SEQUENCE [LARGE SCALE GENOMIC DNA]</scope>
    <source>
        <strain evidence="3 4">NRRL 20695</strain>
    </source>
</reference>
<name>A0A395TAN0_9HYPO</name>
<keyword evidence="4" id="KW-1185">Reference proteome</keyword>
<dbReference type="SUPFAM" id="SSF140931">
    <property type="entry name" value="Fic-like"/>
    <property type="match status" value="1"/>
</dbReference>
<dbReference type="Pfam" id="PF02661">
    <property type="entry name" value="Fic"/>
    <property type="match status" value="1"/>
</dbReference>
<dbReference type="PANTHER" id="PTHR13504">
    <property type="entry name" value="FIDO DOMAIN-CONTAINING PROTEIN DDB_G0283145"/>
    <property type="match status" value="1"/>
</dbReference>